<feature type="compositionally biased region" description="Low complexity" evidence="1">
    <location>
        <begin position="104"/>
        <end position="118"/>
    </location>
</feature>
<dbReference type="InParanoid" id="A0A5E4ET04"/>
<gene>
    <name evidence="2" type="ORF">ALMOND_2B035549</name>
</gene>
<feature type="region of interest" description="Disordered" evidence="1">
    <location>
        <begin position="83"/>
        <end position="128"/>
    </location>
</feature>
<evidence type="ECO:0000313" key="2">
    <source>
        <dbReference type="EMBL" id="VVA18566.1"/>
    </source>
</evidence>
<feature type="non-terminal residue" evidence="2">
    <location>
        <position position="1"/>
    </location>
</feature>
<accession>A0A5E4ET04</accession>
<name>A0A5E4ET04_PRUDU</name>
<reference evidence="3" key="1">
    <citation type="journal article" date="2020" name="Plant J.">
        <title>Transposons played a major role in the diversification between the closely related almond and peach genomes: results from the almond genome sequence.</title>
        <authorList>
            <person name="Alioto T."/>
            <person name="Alexiou K.G."/>
            <person name="Bardil A."/>
            <person name="Barteri F."/>
            <person name="Castanera R."/>
            <person name="Cruz F."/>
            <person name="Dhingra A."/>
            <person name="Duval H."/>
            <person name="Fernandez I Marti A."/>
            <person name="Frias L."/>
            <person name="Galan B."/>
            <person name="Garcia J.L."/>
            <person name="Howad W."/>
            <person name="Gomez-Garrido J."/>
            <person name="Gut M."/>
            <person name="Julca I."/>
            <person name="Morata J."/>
            <person name="Puigdomenech P."/>
            <person name="Ribeca P."/>
            <person name="Rubio Cabetas M.J."/>
            <person name="Vlasova A."/>
            <person name="Wirthensohn M."/>
            <person name="Garcia-Mas J."/>
            <person name="Gabaldon T."/>
            <person name="Casacuberta J.M."/>
            <person name="Arus P."/>
        </authorList>
    </citation>
    <scope>NUCLEOTIDE SEQUENCE [LARGE SCALE GENOMIC DNA]</scope>
    <source>
        <strain evidence="3">cv. Texas</strain>
    </source>
</reference>
<dbReference type="AlphaFoldDB" id="A0A5E4ET04"/>
<evidence type="ECO:0000256" key="1">
    <source>
        <dbReference type="SAM" id="MobiDB-lite"/>
    </source>
</evidence>
<feature type="non-terminal residue" evidence="2">
    <location>
        <position position="197"/>
    </location>
</feature>
<proteinExistence type="predicted"/>
<organism evidence="2 3">
    <name type="scientific">Prunus dulcis</name>
    <name type="common">Almond</name>
    <name type="synonym">Amygdalus dulcis</name>
    <dbReference type="NCBI Taxonomy" id="3755"/>
    <lineage>
        <taxon>Eukaryota</taxon>
        <taxon>Viridiplantae</taxon>
        <taxon>Streptophyta</taxon>
        <taxon>Embryophyta</taxon>
        <taxon>Tracheophyta</taxon>
        <taxon>Spermatophyta</taxon>
        <taxon>Magnoliopsida</taxon>
        <taxon>eudicotyledons</taxon>
        <taxon>Gunneridae</taxon>
        <taxon>Pentapetalae</taxon>
        <taxon>rosids</taxon>
        <taxon>fabids</taxon>
        <taxon>Rosales</taxon>
        <taxon>Rosaceae</taxon>
        <taxon>Amygdaloideae</taxon>
        <taxon>Amygdaleae</taxon>
        <taxon>Prunus</taxon>
    </lineage>
</organism>
<dbReference type="Proteomes" id="UP000327085">
    <property type="component" value="Chromosome 2"/>
</dbReference>
<sequence length="197" mass="21492">IYSSYALRFGVLIGFVASDRDIILITLNWLPGEFNNFKSYIRARPVSVTISELRESDLNRAASIMNTPLLTAMMAKTMLTPVHQTQGSPYSQDQSYQHPTPDHSYSNSTSGYNGSSSNRQWNSRGGSRGNRPIFLSTWLPGGHYGNSGGSGFQHPGSFLAHQSVPHSQYYVPPHSGPGILGSSTICPTASLWQSPTP</sequence>
<feature type="compositionally biased region" description="Polar residues" evidence="1">
    <location>
        <begin position="83"/>
        <end position="98"/>
    </location>
</feature>
<evidence type="ECO:0000313" key="3">
    <source>
        <dbReference type="Proteomes" id="UP000327085"/>
    </source>
</evidence>
<protein>
    <submittedName>
        <fullName evidence="2">Uncharacterized protein</fullName>
    </submittedName>
</protein>
<dbReference type="EMBL" id="CABIKO010000030">
    <property type="protein sequence ID" value="VVA18566.1"/>
    <property type="molecule type" value="Genomic_DNA"/>
</dbReference>